<dbReference type="GO" id="GO:0004930">
    <property type="term" value="F:G protein-coupled receptor activity"/>
    <property type="evidence" value="ECO:0007669"/>
    <property type="project" value="InterPro"/>
</dbReference>
<dbReference type="Proteomes" id="UP000193642">
    <property type="component" value="Unassembled WGS sequence"/>
</dbReference>
<reference evidence="9 10" key="1">
    <citation type="submission" date="2016-07" db="EMBL/GenBank/DDBJ databases">
        <title>Pervasive Adenine N6-methylation of Active Genes in Fungi.</title>
        <authorList>
            <consortium name="DOE Joint Genome Institute"/>
            <person name="Mondo S.J."/>
            <person name="Dannebaum R.O."/>
            <person name="Kuo R.C."/>
            <person name="Labutti K."/>
            <person name="Haridas S."/>
            <person name="Kuo A."/>
            <person name="Salamov A."/>
            <person name="Ahrendt S.R."/>
            <person name="Lipzen A."/>
            <person name="Sullivan W."/>
            <person name="Andreopoulos W.B."/>
            <person name="Clum A."/>
            <person name="Lindquist E."/>
            <person name="Daum C."/>
            <person name="Ramamoorthy G.K."/>
            <person name="Gryganskyi A."/>
            <person name="Culley D."/>
            <person name="Magnuson J.K."/>
            <person name="James T.Y."/>
            <person name="O'Malley M.A."/>
            <person name="Stajich J.E."/>
            <person name="Spatafora J.W."/>
            <person name="Visel A."/>
            <person name="Grigoriev I.V."/>
        </authorList>
    </citation>
    <scope>NUCLEOTIDE SEQUENCE [LARGE SCALE GENOMIC DNA]</scope>
    <source>
        <strain evidence="9 10">JEL800</strain>
    </source>
</reference>
<evidence type="ECO:0000313" key="10">
    <source>
        <dbReference type="Proteomes" id="UP000193642"/>
    </source>
</evidence>
<gene>
    <name evidence="9" type="ORF">BCR33DRAFT_319185</name>
</gene>
<feature type="transmembrane region" description="Helical" evidence="7">
    <location>
        <begin position="142"/>
        <end position="164"/>
    </location>
</feature>
<accession>A0A1Y2CZP3</accession>
<keyword evidence="2 7" id="KW-0812">Transmembrane</keyword>
<comment type="caution">
    <text evidence="9">The sequence shown here is derived from an EMBL/GenBank/DDBJ whole genome shotgun (WGS) entry which is preliminary data.</text>
</comment>
<dbReference type="Pfam" id="PF00003">
    <property type="entry name" value="7tm_3"/>
    <property type="match status" value="1"/>
</dbReference>
<feature type="region of interest" description="Disordered" evidence="6">
    <location>
        <begin position="192"/>
        <end position="211"/>
    </location>
</feature>
<evidence type="ECO:0000256" key="7">
    <source>
        <dbReference type="SAM" id="Phobius"/>
    </source>
</evidence>
<keyword evidence="10" id="KW-1185">Reference proteome</keyword>
<name>A0A1Y2CZP3_9FUNG</name>
<feature type="transmembrane region" description="Helical" evidence="7">
    <location>
        <begin position="31"/>
        <end position="50"/>
    </location>
</feature>
<keyword evidence="3 7" id="KW-1133">Transmembrane helix</keyword>
<evidence type="ECO:0000256" key="2">
    <source>
        <dbReference type="ARBA" id="ARBA00022692"/>
    </source>
</evidence>
<dbReference type="InterPro" id="IPR050726">
    <property type="entry name" value="mGluR"/>
</dbReference>
<evidence type="ECO:0000256" key="4">
    <source>
        <dbReference type="ARBA" id="ARBA00023136"/>
    </source>
</evidence>
<feature type="compositionally biased region" description="Polar residues" evidence="6">
    <location>
        <begin position="201"/>
        <end position="211"/>
    </location>
</feature>
<evidence type="ECO:0000313" key="9">
    <source>
        <dbReference type="EMBL" id="ORY52501.1"/>
    </source>
</evidence>
<dbReference type="PANTHER" id="PTHR24060">
    <property type="entry name" value="METABOTROPIC GLUTAMATE RECEPTOR"/>
    <property type="match status" value="1"/>
</dbReference>
<feature type="transmembrane region" description="Helical" evidence="7">
    <location>
        <begin position="113"/>
        <end position="136"/>
    </location>
</feature>
<feature type="transmembrane region" description="Helical" evidence="7">
    <location>
        <begin position="81"/>
        <end position="101"/>
    </location>
</feature>
<protein>
    <recommendedName>
        <fullName evidence="8">G-protein coupled receptors family 3 profile domain-containing protein</fullName>
    </recommendedName>
</protein>
<dbReference type="EMBL" id="MCGO01000003">
    <property type="protein sequence ID" value="ORY52501.1"/>
    <property type="molecule type" value="Genomic_DNA"/>
</dbReference>
<keyword evidence="5" id="KW-0325">Glycoprotein</keyword>
<evidence type="ECO:0000256" key="5">
    <source>
        <dbReference type="ARBA" id="ARBA00023180"/>
    </source>
</evidence>
<organism evidence="9 10">
    <name type="scientific">Rhizoclosmatium globosum</name>
    <dbReference type="NCBI Taxonomy" id="329046"/>
    <lineage>
        <taxon>Eukaryota</taxon>
        <taxon>Fungi</taxon>
        <taxon>Fungi incertae sedis</taxon>
        <taxon>Chytridiomycota</taxon>
        <taxon>Chytridiomycota incertae sedis</taxon>
        <taxon>Chytridiomycetes</taxon>
        <taxon>Chytridiales</taxon>
        <taxon>Chytriomycetaceae</taxon>
        <taxon>Rhizoclosmatium</taxon>
    </lineage>
</organism>
<proteinExistence type="predicted"/>
<evidence type="ECO:0000259" key="8">
    <source>
        <dbReference type="PROSITE" id="PS50259"/>
    </source>
</evidence>
<evidence type="ECO:0000256" key="1">
    <source>
        <dbReference type="ARBA" id="ARBA00004141"/>
    </source>
</evidence>
<dbReference type="PROSITE" id="PS50259">
    <property type="entry name" value="G_PROTEIN_RECEP_F3_4"/>
    <property type="match status" value="1"/>
</dbReference>
<evidence type="ECO:0000256" key="6">
    <source>
        <dbReference type="SAM" id="MobiDB-lite"/>
    </source>
</evidence>
<dbReference type="AlphaFoldDB" id="A0A1Y2CZP3"/>
<comment type="subcellular location">
    <subcellularLocation>
        <location evidence="1">Membrane</location>
        <topology evidence="1">Multi-pass membrane protein</topology>
    </subcellularLocation>
</comment>
<dbReference type="GO" id="GO:0016020">
    <property type="term" value="C:membrane"/>
    <property type="evidence" value="ECO:0007669"/>
    <property type="project" value="UniProtKB-SubCell"/>
</dbReference>
<dbReference type="OrthoDB" id="5597995at2759"/>
<feature type="domain" description="G-protein coupled receptors family 3 profile" evidence="8">
    <location>
        <begin position="1"/>
        <end position="169"/>
    </location>
</feature>
<evidence type="ECO:0000256" key="3">
    <source>
        <dbReference type="ARBA" id="ARBA00022989"/>
    </source>
</evidence>
<dbReference type="InterPro" id="IPR017978">
    <property type="entry name" value="GPCR_3_C"/>
</dbReference>
<sequence length="350" mass="38568">MLLAITIKNARIYFVFSSKTVISKWKLSSELAIFVILLGILMFQFILISWNSQNRPSAHLYALSRTVLATVCTDSNDGVNLVTAVASLTAAVILILVLLAYKTHNISQKYNESIQILFVGVLIVSLAGIFLPNVFVSTPSNLQLFSAVLFVWVTTTGVLCIYLVPKLLVQTLEKSELQKALWKGRRRLNEQLSQTKHKPAQRTSKGQSQINSGVGSFLSKGHASTIASLSRATVSLQLVKFKGYAFYRIYSAGSKSSWKAMALSLCKYRTEFVGLILTSAETFQSISIESIMSLDTITVGGHFLVISSNLKSGLYSAKQQTIVEFEHSEDLELTHQTISDAREQLKKAGG</sequence>
<keyword evidence="4 7" id="KW-0472">Membrane</keyword>